<sequence length="538" mass="59894">MLKPSPGNLKSVLRSEETGSSYLESSVIIDETTRHGPPTTKVEVSQGAQSVHAGAYERESLTIFEAATCLRLSQAVGINENEEPPSTQMPLISDSNSDDVLAYTKAVCRSSLPQKIETEKLDLNVSHPSCFQLDLNSEDVLNVLDQNPFYPYKTLGHVKSTDTSECESCTGPLEDNEPLKLWKTMKQNGFLSSSHGEIPILKHRRLSKKSKGDAFKNKMEPAKREQVNRFTKIAAPSGLLSCLNPGIINHVRNSKQVHSIIEALVRSEKPGCQTQKRLVNLSEKEDNEPSIRGAPKDAEYAYFARSGQTGSADRIHMPSRSDIRSGLHSSKVSVTRLPEPSFVTKFTSDWDERKFAMKIESLDNVSCLSSEEFLANQDCITSLSVKAATVASQWLDLLYQDIRGRLAALKRSKKRVRTMIQTELPSLMFQQSTSNQEKGSHYEQPAKSNMHMEKSLSEEGKYLENRLRQVKEMQEHCDQGLQFVHLPGAEFLQSISTDADSRSNKAEAFERECAVRAAAASIYSTSNLVITAENVPCF</sequence>
<comment type="caution">
    <text evidence="1">The sequence shown here is derived from an EMBL/GenBank/DDBJ whole genome shotgun (WGS) entry which is preliminary data.</text>
</comment>
<dbReference type="EMBL" id="JAINDJ010000008">
    <property type="protein sequence ID" value="KAG9440015.1"/>
    <property type="molecule type" value="Genomic_DNA"/>
</dbReference>
<dbReference type="AlphaFoldDB" id="A0AAV7DTP6"/>
<proteinExistence type="predicted"/>
<accession>A0AAV7DTP6</accession>
<dbReference type="Proteomes" id="UP000825729">
    <property type="component" value="Unassembled WGS sequence"/>
</dbReference>
<name>A0AAV7DTP6_ARIFI</name>
<keyword evidence="2" id="KW-1185">Reference proteome</keyword>
<protein>
    <submittedName>
        <fullName evidence="1">Uncharacterized protein</fullName>
    </submittedName>
</protein>
<gene>
    <name evidence="1" type="ORF">H6P81_020180</name>
</gene>
<evidence type="ECO:0000313" key="2">
    <source>
        <dbReference type="Proteomes" id="UP000825729"/>
    </source>
</evidence>
<dbReference type="PANTHER" id="PTHR33924">
    <property type="entry name" value="CATION-TRANSPORTING ATPASE"/>
    <property type="match status" value="1"/>
</dbReference>
<dbReference type="PANTHER" id="PTHR33924:SF5">
    <property type="entry name" value="CATION-TRANSPORTING ATPASE"/>
    <property type="match status" value="1"/>
</dbReference>
<reference evidence="1 2" key="1">
    <citation type="submission" date="2021-07" db="EMBL/GenBank/DDBJ databases">
        <title>The Aristolochia fimbriata genome: insights into angiosperm evolution, floral development and chemical biosynthesis.</title>
        <authorList>
            <person name="Jiao Y."/>
        </authorList>
    </citation>
    <scope>NUCLEOTIDE SEQUENCE [LARGE SCALE GENOMIC DNA]</scope>
    <source>
        <strain evidence="1">IBCAS-2021</strain>
        <tissue evidence="1">Leaf</tissue>
    </source>
</reference>
<organism evidence="1 2">
    <name type="scientific">Aristolochia fimbriata</name>
    <name type="common">White veined hardy Dutchman's pipe vine</name>
    <dbReference type="NCBI Taxonomy" id="158543"/>
    <lineage>
        <taxon>Eukaryota</taxon>
        <taxon>Viridiplantae</taxon>
        <taxon>Streptophyta</taxon>
        <taxon>Embryophyta</taxon>
        <taxon>Tracheophyta</taxon>
        <taxon>Spermatophyta</taxon>
        <taxon>Magnoliopsida</taxon>
        <taxon>Magnoliidae</taxon>
        <taxon>Piperales</taxon>
        <taxon>Aristolochiaceae</taxon>
        <taxon>Aristolochia</taxon>
    </lineage>
</organism>
<evidence type="ECO:0000313" key="1">
    <source>
        <dbReference type="EMBL" id="KAG9440015.1"/>
    </source>
</evidence>